<proteinExistence type="predicted"/>
<sequence length="546" mass="59082">MITKELAEGCLREGNSYQLHEYVAIEDDAAELLSQLADWLRLDGLKCLSNTAADSLGKHAGNLMLCSLEHLSDDAAESLSKHEGDLDLGGLDSLSDAAAKSLSKHTGHLSLNGLKRLSETAAESLGKHEGRLSLDGIEVASDTVVEKLRHNRGDLSLRGLTELSEAVAKILVGIAGEGGSVYLDALEHLSAAVAEVLSNHRGNLSLGGLKTLSDSAAASLSRHRQSLSLDGLTDLTESVAKSLGEIVGQSYLEDYAELCKPEPFDDAVRELTIDELYKLTVRVDELSLNGLKSLSDEAAENLSKYKGFLSLNSVDTLSESARSSFSRMQRGASLNEYIKTIKSLTDSDADVAFAAMLARGRLQNEILEFDSLRELSSGAAKELALFDGWLHLNGLSVISDEVAEHLSCFGIGLDEPEELRLEGVRESSDYAFLLLSTRPNTFLSDSLRANKQDCSEENLTIAKRYLLYPMWNSEVSAMTELTERDASDLARSRLSLSLLGLVDLSDSVAEILSNHIGTLFLSSSCKMSDQARTFLSKHEGPVVKGR</sequence>
<dbReference type="Gene3D" id="3.90.930.1">
    <property type="match status" value="1"/>
</dbReference>
<keyword evidence="2" id="KW-1185">Reference proteome</keyword>
<dbReference type="PATRIC" id="fig|1265738.3.peg.3532"/>
<dbReference type="EMBL" id="ANOG01000509">
    <property type="protein sequence ID" value="EMI19541.1"/>
    <property type="molecule type" value="Genomic_DNA"/>
</dbReference>
<gene>
    <name evidence="1" type="ORF">RMSM_03530</name>
</gene>
<name>M5RK16_9BACT</name>
<dbReference type="AlphaFoldDB" id="M5RK16"/>
<accession>M5RK16</accession>
<dbReference type="Proteomes" id="UP000011991">
    <property type="component" value="Unassembled WGS sequence"/>
</dbReference>
<comment type="caution">
    <text evidence="1">The sequence shown here is derived from an EMBL/GenBank/DDBJ whole genome shotgun (WGS) entry which is preliminary data.</text>
</comment>
<organism evidence="1 2">
    <name type="scientific">Rhodopirellula maiorica SM1</name>
    <dbReference type="NCBI Taxonomy" id="1265738"/>
    <lineage>
        <taxon>Bacteria</taxon>
        <taxon>Pseudomonadati</taxon>
        <taxon>Planctomycetota</taxon>
        <taxon>Planctomycetia</taxon>
        <taxon>Pirellulales</taxon>
        <taxon>Pirellulaceae</taxon>
        <taxon>Novipirellula</taxon>
    </lineage>
</organism>
<reference evidence="1 2" key="1">
    <citation type="journal article" date="2013" name="Mar. Genomics">
        <title>Expression of sulfatases in Rhodopirellula baltica and the diversity of sulfatases in the genus Rhodopirellula.</title>
        <authorList>
            <person name="Wegner C.E."/>
            <person name="Richter-Heitmann T."/>
            <person name="Klindworth A."/>
            <person name="Klockow C."/>
            <person name="Richter M."/>
            <person name="Achstetter T."/>
            <person name="Glockner F.O."/>
            <person name="Harder J."/>
        </authorList>
    </citation>
    <scope>NUCLEOTIDE SEQUENCE [LARGE SCALE GENOMIC DNA]</scope>
    <source>
        <strain evidence="1 2">SM1</strain>
    </source>
</reference>
<evidence type="ECO:0000313" key="1">
    <source>
        <dbReference type="EMBL" id="EMI19541.1"/>
    </source>
</evidence>
<evidence type="ECO:0000313" key="2">
    <source>
        <dbReference type="Proteomes" id="UP000011991"/>
    </source>
</evidence>
<protein>
    <submittedName>
        <fullName evidence="1">Uncharacterized protein</fullName>
    </submittedName>
</protein>